<comment type="caution">
    <text evidence="2">The sequence shown here is derived from an EMBL/GenBank/DDBJ whole genome shotgun (WGS) entry which is preliminary data.</text>
</comment>
<name>A0A4Y2CF07_ARAVE</name>
<proteinExistence type="predicted"/>
<keyword evidence="3" id="KW-1185">Reference proteome</keyword>
<dbReference type="AlphaFoldDB" id="A0A4Y2CF07"/>
<dbReference type="OrthoDB" id="2286242at2759"/>
<sequence length="163" mass="19265">MNRKLSTVLPSLSIHKGVQNESYYNYQKKLRDRRAMFKSYRRTLPELQPGSSVFVRNRVRQWEPAEVLRQNEIPRSYRIRTHNGEVRTRNRIHLRPNKCSDFASFQNFADSEEYSTEPVHEPSSDSQSSQESYEPISRSPDKGPYRTRNGRLVKPPSRYVAKF</sequence>
<accession>A0A4Y2CF07</accession>
<evidence type="ECO:0000313" key="2">
    <source>
        <dbReference type="EMBL" id="GBM03001.1"/>
    </source>
</evidence>
<reference evidence="2 3" key="1">
    <citation type="journal article" date="2019" name="Sci. Rep.">
        <title>Orb-weaving spider Araneus ventricosus genome elucidates the spidroin gene catalogue.</title>
        <authorList>
            <person name="Kono N."/>
            <person name="Nakamura H."/>
            <person name="Ohtoshi R."/>
            <person name="Moran D.A.P."/>
            <person name="Shinohara A."/>
            <person name="Yoshida Y."/>
            <person name="Fujiwara M."/>
            <person name="Mori M."/>
            <person name="Tomita M."/>
            <person name="Arakawa K."/>
        </authorList>
    </citation>
    <scope>NUCLEOTIDE SEQUENCE [LARGE SCALE GENOMIC DNA]</scope>
</reference>
<dbReference type="EMBL" id="BGPR01000186">
    <property type="protein sequence ID" value="GBM03001.1"/>
    <property type="molecule type" value="Genomic_DNA"/>
</dbReference>
<feature type="region of interest" description="Disordered" evidence="1">
    <location>
        <begin position="111"/>
        <end position="163"/>
    </location>
</feature>
<gene>
    <name evidence="2" type="ORF">AVEN_14515_1</name>
</gene>
<evidence type="ECO:0000256" key="1">
    <source>
        <dbReference type="SAM" id="MobiDB-lite"/>
    </source>
</evidence>
<protein>
    <submittedName>
        <fullName evidence="2">Uncharacterized protein</fullName>
    </submittedName>
</protein>
<evidence type="ECO:0000313" key="3">
    <source>
        <dbReference type="Proteomes" id="UP000499080"/>
    </source>
</evidence>
<organism evidence="2 3">
    <name type="scientific">Araneus ventricosus</name>
    <name type="common">Orbweaver spider</name>
    <name type="synonym">Epeira ventricosa</name>
    <dbReference type="NCBI Taxonomy" id="182803"/>
    <lineage>
        <taxon>Eukaryota</taxon>
        <taxon>Metazoa</taxon>
        <taxon>Ecdysozoa</taxon>
        <taxon>Arthropoda</taxon>
        <taxon>Chelicerata</taxon>
        <taxon>Arachnida</taxon>
        <taxon>Araneae</taxon>
        <taxon>Araneomorphae</taxon>
        <taxon>Entelegynae</taxon>
        <taxon>Araneoidea</taxon>
        <taxon>Araneidae</taxon>
        <taxon>Araneus</taxon>
    </lineage>
</organism>
<dbReference type="Proteomes" id="UP000499080">
    <property type="component" value="Unassembled WGS sequence"/>
</dbReference>